<gene>
    <name evidence="3" type="ORF">BASA50_007189</name>
</gene>
<keyword evidence="4" id="KW-1185">Reference proteome</keyword>
<feature type="signal peptide" evidence="2">
    <location>
        <begin position="1"/>
        <end position="18"/>
    </location>
</feature>
<feature type="region of interest" description="Disordered" evidence="1">
    <location>
        <begin position="307"/>
        <end position="361"/>
    </location>
</feature>
<keyword evidence="2" id="KW-0732">Signal</keyword>
<name>A0ABQ8F8W0_9FUNG</name>
<sequence length="361" mass="39999">MRVGTGIILSVLSSSVLAAVIPNYDSHGILLVRRAGSPNNNAVLWKRAGEEQRQIIPSKLESGAGAGSGNNLGSSKMGRFRDYINGLYTNLKTTLSSRQKKSIKEKDEQSVKNAVKKVAGVVQGESMDNFLREVEKYFRTTLEVSRIAFGIYDAPGTIPVFLLSIPNSSTQKSSTEAMTNMQNTGKEYTKETLGDVTRAVGDLIKRPQSVARELGIILESISTMCRKFELMYRKDYKALVLIVRRKNNEKHIKDTKKHISEMQKYRDGASESLKLIKKMLDSGRVTFKGKNPSKFDNFKSGFKSRLGIKSKSSNSESPNPESPDQRPSDQGESNQDTSNQGGIRPTPAPRLSKLNRQETSV</sequence>
<feature type="chain" id="PRO_5045046935" evidence="2">
    <location>
        <begin position="19"/>
        <end position="361"/>
    </location>
</feature>
<evidence type="ECO:0000256" key="1">
    <source>
        <dbReference type="SAM" id="MobiDB-lite"/>
    </source>
</evidence>
<comment type="caution">
    <text evidence="3">The sequence shown here is derived from an EMBL/GenBank/DDBJ whole genome shotgun (WGS) entry which is preliminary data.</text>
</comment>
<dbReference type="Proteomes" id="UP001648503">
    <property type="component" value="Unassembled WGS sequence"/>
</dbReference>
<proteinExistence type="predicted"/>
<evidence type="ECO:0000313" key="3">
    <source>
        <dbReference type="EMBL" id="KAH6593628.1"/>
    </source>
</evidence>
<dbReference type="EMBL" id="JAFCIX010000349">
    <property type="protein sequence ID" value="KAH6593628.1"/>
    <property type="molecule type" value="Genomic_DNA"/>
</dbReference>
<accession>A0ABQ8F8W0</accession>
<protein>
    <submittedName>
        <fullName evidence="3">Uncharacterized protein</fullName>
    </submittedName>
</protein>
<feature type="compositionally biased region" description="Low complexity" evidence="1">
    <location>
        <begin position="309"/>
        <end position="319"/>
    </location>
</feature>
<evidence type="ECO:0000313" key="4">
    <source>
        <dbReference type="Proteomes" id="UP001648503"/>
    </source>
</evidence>
<reference evidence="3 4" key="1">
    <citation type="submission" date="2021-02" db="EMBL/GenBank/DDBJ databases">
        <title>Variation within the Batrachochytrium salamandrivorans European outbreak.</title>
        <authorList>
            <person name="Kelly M."/>
            <person name="Pasmans F."/>
            <person name="Shea T.P."/>
            <person name="Munoz J.F."/>
            <person name="Carranza S."/>
            <person name="Cuomo C.A."/>
            <person name="Martel A."/>
        </authorList>
    </citation>
    <scope>NUCLEOTIDE SEQUENCE [LARGE SCALE GENOMIC DNA]</scope>
    <source>
        <strain evidence="3 4">AMFP18/2</strain>
    </source>
</reference>
<evidence type="ECO:0000256" key="2">
    <source>
        <dbReference type="SAM" id="SignalP"/>
    </source>
</evidence>
<feature type="compositionally biased region" description="Polar residues" evidence="1">
    <location>
        <begin position="330"/>
        <end position="341"/>
    </location>
</feature>
<organism evidence="3 4">
    <name type="scientific">Batrachochytrium salamandrivorans</name>
    <dbReference type="NCBI Taxonomy" id="1357716"/>
    <lineage>
        <taxon>Eukaryota</taxon>
        <taxon>Fungi</taxon>
        <taxon>Fungi incertae sedis</taxon>
        <taxon>Chytridiomycota</taxon>
        <taxon>Chytridiomycota incertae sedis</taxon>
        <taxon>Chytridiomycetes</taxon>
        <taxon>Rhizophydiales</taxon>
        <taxon>Rhizophydiales incertae sedis</taxon>
        <taxon>Batrachochytrium</taxon>
    </lineage>
</organism>